<dbReference type="InterPro" id="IPR050181">
    <property type="entry name" value="Cold_shock_domain"/>
</dbReference>
<keyword evidence="3" id="KW-1185">Reference proteome</keyword>
<proteinExistence type="predicted"/>
<reference evidence="2 3" key="1">
    <citation type="journal article" date="2020" name="Microorganisms">
        <title>Reliable Identification of Environmental Pseudomonas Isolates Using the rpoD Gene.</title>
        <authorList>
            <consortium name="The Broad Institute Genome Sequencing Platform"/>
            <person name="Girard L."/>
            <person name="Lood C."/>
            <person name="Rokni-Zadeh H."/>
            <person name="van Noort V."/>
            <person name="Lavigne R."/>
            <person name="De Mot R."/>
        </authorList>
    </citation>
    <scope>NUCLEOTIDE SEQUENCE [LARGE SCALE GENOMIC DNA]</scope>
    <source>
        <strain evidence="2 3">RW7P2</strain>
    </source>
</reference>
<dbReference type="PROSITE" id="PS51857">
    <property type="entry name" value="CSD_2"/>
    <property type="match status" value="1"/>
</dbReference>
<protein>
    <submittedName>
        <fullName evidence="2">Cold shock domain-containing protein</fullName>
    </submittedName>
</protein>
<sequence length="72" mass="8096">MHNRLLGTVKWFNEDHGMGVISSDEEEVDYFVTQLAIIEGGQGSLQEGERVSFEPVIEGVACWAFNVIREQP</sequence>
<dbReference type="PRINTS" id="PR00050">
    <property type="entry name" value="COLDSHOCK"/>
</dbReference>
<dbReference type="SUPFAM" id="SSF50249">
    <property type="entry name" value="Nucleic acid-binding proteins"/>
    <property type="match status" value="1"/>
</dbReference>
<dbReference type="InterPro" id="IPR002059">
    <property type="entry name" value="CSP_DNA-bd"/>
</dbReference>
<feature type="domain" description="CSD" evidence="1">
    <location>
        <begin position="4"/>
        <end position="69"/>
    </location>
</feature>
<gene>
    <name evidence="2" type="ORF">HU747_16275</name>
</gene>
<name>A0ABR6VAG4_9PSED</name>
<dbReference type="RefSeq" id="WP_049818792.1">
    <property type="nucleotide sequence ID" value="NZ_JABWRR010000002.1"/>
</dbReference>
<dbReference type="Pfam" id="PF00313">
    <property type="entry name" value="CSD"/>
    <property type="match status" value="1"/>
</dbReference>
<evidence type="ECO:0000313" key="2">
    <source>
        <dbReference type="EMBL" id="MBC3477145.1"/>
    </source>
</evidence>
<evidence type="ECO:0000313" key="3">
    <source>
        <dbReference type="Proteomes" id="UP000628086"/>
    </source>
</evidence>
<accession>A0ABR6VAG4</accession>
<dbReference type="EMBL" id="JABWRS010000011">
    <property type="protein sequence ID" value="MBC3477145.1"/>
    <property type="molecule type" value="Genomic_DNA"/>
</dbReference>
<dbReference type="PANTHER" id="PTHR11544">
    <property type="entry name" value="COLD SHOCK DOMAIN CONTAINING PROTEINS"/>
    <property type="match status" value="1"/>
</dbReference>
<evidence type="ECO:0000259" key="1">
    <source>
        <dbReference type="PROSITE" id="PS51857"/>
    </source>
</evidence>
<organism evidence="2 3">
    <name type="scientific">Pseudomonas taiwanensis</name>
    <dbReference type="NCBI Taxonomy" id="470150"/>
    <lineage>
        <taxon>Bacteria</taxon>
        <taxon>Pseudomonadati</taxon>
        <taxon>Pseudomonadota</taxon>
        <taxon>Gammaproteobacteria</taxon>
        <taxon>Pseudomonadales</taxon>
        <taxon>Pseudomonadaceae</taxon>
        <taxon>Pseudomonas</taxon>
    </lineage>
</organism>
<dbReference type="Gene3D" id="2.40.50.140">
    <property type="entry name" value="Nucleic acid-binding proteins"/>
    <property type="match status" value="1"/>
</dbReference>
<comment type="caution">
    <text evidence="2">The sequence shown here is derived from an EMBL/GenBank/DDBJ whole genome shotgun (WGS) entry which is preliminary data.</text>
</comment>
<dbReference type="InterPro" id="IPR012340">
    <property type="entry name" value="NA-bd_OB-fold"/>
</dbReference>
<dbReference type="Proteomes" id="UP000628086">
    <property type="component" value="Unassembled WGS sequence"/>
</dbReference>